<dbReference type="FunFam" id="3.40.50.720:FF:000047">
    <property type="entry name" value="NADP-dependent L-serine/L-allo-threonine dehydrogenase"/>
    <property type="match status" value="1"/>
</dbReference>
<dbReference type="InterPro" id="IPR036291">
    <property type="entry name" value="NAD(P)-bd_dom_sf"/>
</dbReference>
<dbReference type="EMBL" id="JOMC01000018">
    <property type="protein sequence ID" value="KIA75966.1"/>
    <property type="molecule type" value="Genomic_DNA"/>
</dbReference>
<keyword evidence="2" id="KW-0560">Oxidoreductase</keyword>
<name>A0A0C1BWK2_ASPUT</name>
<dbReference type="PRINTS" id="PR00081">
    <property type="entry name" value="GDHRDH"/>
</dbReference>
<dbReference type="GO" id="GO:0016616">
    <property type="term" value="F:oxidoreductase activity, acting on the CH-OH group of donors, NAD or NADP as acceptor"/>
    <property type="evidence" value="ECO:0007669"/>
    <property type="project" value="UniProtKB-ARBA"/>
</dbReference>
<dbReference type="PANTHER" id="PTHR42901">
    <property type="entry name" value="ALCOHOL DEHYDROGENASE"/>
    <property type="match status" value="1"/>
</dbReference>
<dbReference type="InterPro" id="IPR002347">
    <property type="entry name" value="SDR_fam"/>
</dbReference>
<comment type="similarity">
    <text evidence="1 3">Belongs to the short-chain dehydrogenases/reductases (SDR) family.</text>
</comment>
<dbReference type="AlphaFoldDB" id="A0A0C1BWK2"/>
<evidence type="ECO:0000256" key="1">
    <source>
        <dbReference type="ARBA" id="ARBA00006484"/>
    </source>
</evidence>
<dbReference type="Pfam" id="PF00106">
    <property type="entry name" value="adh_short"/>
    <property type="match status" value="1"/>
</dbReference>
<dbReference type="SUPFAM" id="SSF51735">
    <property type="entry name" value="NAD(P)-binding Rossmann-fold domains"/>
    <property type="match status" value="1"/>
</dbReference>
<reference evidence="4 5" key="1">
    <citation type="submission" date="2014-11" db="EMBL/GenBank/DDBJ databases">
        <title>Genomics derived discovery of secondary metabolites biosynthetic gene clusters in Aspergillus ustus.</title>
        <authorList>
            <person name="Pi B."/>
            <person name="Dai F."/>
            <person name="Song X."/>
            <person name="Zhu C."/>
            <person name="Li H."/>
            <person name="Yu D."/>
        </authorList>
    </citation>
    <scope>NUCLEOTIDE SEQUENCE [LARGE SCALE GENOMIC DNA]</scope>
    <source>
        <strain evidence="4 5">3.3904</strain>
    </source>
</reference>
<evidence type="ECO:0000256" key="3">
    <source>
        <dbReference type="RuleBase" id="RU000363"/>
    </source>
</evidence>
<dbReference type="PANTHER" id="PTHR42901:SF1">
    <property type="entry name" value="ALCOHOL DEHYDROGENASE"/>
    <property type="match status" value="1"/>
</dbReference>
<organism evidence="4 5">
    <name type="scientific">Aspergillus ustus</name>
    <dbReference type="NCBI Taxonomy" id="40382"/>
    <lineage>
        <taxon>Eukaryota</taxon>
        <taxon>Fungi</taxon>
        <taxon>Dikarya</taxon>
        <taxon>Ascomycota</taxon>
        <taxon>Pezizomycotina</taxon>
        <taxon>Eurotiomycetes</taxon>
        <taxon>Eurotiomycetidae</taxon>
        <taxon>Eurotiales</taxon>
        <taxon>Aspergillaceae</taxon>
        <taxon>Aspergillus</taxon>
        <taxon>Aspergillus subgen. Nidulantes</taxon>
    </lineage>
</organism>
<evidence type="ECO:0000256" key="2">
    <source>
        <dbReference type="ARBA" id="ARBA00023002"/>
    </source>
</evidence>
<accession>A0A0C1BWK2</accession>
<dbReference type="Gene3D" id="3.40.50.720">
    <property type="entry name" value="NAD(P)-binding Rossmann-like Domain"/>
    <property type="match status" value="1"/>
</dbReference>
<protein>
    <submittedName>
        <fullName evidence="4">NADP-dependent dehydrogenase</fullName>
    </submittedName>
</protein>
<keyword evidence="5" id="KW-1185">Reference proteome</keyword>
<dbReference type="PRINTS" id="PR00080">
    <property type="entry name" value="SDRFAMILY"/>
</dbReference>
<sequence length="267" mass="29586">MTSLKGQTALITGASMGIGEAIAVALAKEGVNLALLSRSKDKLDSVRETIVKQYPDVSVKVYAVDIQDYTLVEKAVESAVSEVGEIDILINNAGLALGAPARFWELPIELIRQMNSTNISGLMYATYYVLNKSMWPRKRGSIINVSSVTGLECPPFDGEAVYHANKACLEAFSNSLRMETAGSNIRVMVLRPGCVATHFHLQRVKYNHEAMDEFFYGYEPLVPEDLADTVLFMLTRAERTSIKALDCVPTAQRALTRFDREWNGRNK</sequence>
<evidence type="ECO:0000313" key="4">
    <source>
        <dbReference type="EMBL" id="KIA75966.1"/>
    </source>
</evidence>
<comment type="caution">
    <text evidence="4">The sequence shown here is derived from an EMBL/GenBank/DDBJ whole genome shotgun (WGS) entry which is preliminary data.</text>
</comment>
<gene>
    <name evidence="4" type="ORF">HK57_00234</name>
</gene>
<evidence type="ECO:0000313" key="5">
    <source>
        <dbReference type="Proteomes" id="UP000053475"/>
    </source>
</evidence>
<dbReference type="Proteomes" id="UP000053475">
    <property type="component" value="Unassembled WGS sequence"/>
</dbReference>
<proteinExistence type="inferred from homology"/>